<proteinExistence type="predicted"/>
<dbReference type="Proteomes" id="UP001419268">
    <property type="component" value="Unassembled WGS sequence"/>
</dbReference>
<evidence type="ECO:0000313" key="3">
    <source>
        <dbReference type="Proteomes" id="UP001419268"/>
    </source>
</evidence>
<comment type="caution">
    <text evidence="2">The sequence shown here is derived from an EMBL/GenBank/DDBJ whole genome shotgun (WGS) entry which is preliminary data.</text>
</comment>
<accession>A0AAP0NTP2</accession>
<evidence type="ECO:0000256" key="1">
    <source>
        <dbReference type="SAM" id="MobiDB-lite"/>
    </source>
</evidence>
<keyword evidence="3" id="KW-1185">Reference proteome</keyword>
<evidence type="ECO:0000313" key="2">
    <source>
        <dbReference type="EMBL" id="KAK9118733.1"/>
    </source>
</evidence>
<sequence length="65" mass="8104">MQGEMQEARECQQKAMHEMEARHRHNREVEKERHQLDLEHSRKEMRYRFARLEELVSEGVRREDI</sequence>
<feature type="region of interest" description="Disordered" evidence="1">
    <location>
        <begin position="1"/>
        <end position="37"/>
    </location>
</feature>
<dbReference type="EMBL" id="JBBNAG010000007">
    <property type="protein sequence ID" value="KAK9118733.1"/>
    <property type="molecule type" value="Genomic_DNA"/>
</dbReference>
<organism evidence="2 3">
    <name type="scientific">Stephania cephalantha</name>
    <dbReference type="NCBI Taxonomy" id="152367"/>
    <lineage>
        <taxon>Eukaryota</taxon>
        <taxon>Viridiplantae</taxon>
        <taxon>Streptophyta</taxon>
        <taxon>Embryophyta</taxon>
        <taxon>Tracheophyta</taxon>
        <taxon>Spermatophyta</taxon>
        <taxon>Magnoliopsida</taxon>
        <taxon>Ranunculales</taxon>
        <taxon>Menispermaceae</taxon>
        <taxon>Menispermoideae</taxon>
        <taxon>Cissampelideae</taxon>
        <taxon>Stephania</taxon>
    </lineage>
</organism>
<reference evidence="2 3" key="1">
    <citation type="submission" date="2024-01" db="EMBL/GenBank/DDBJ databases">
        <title>Genome assemblies of Stephania.</title>
        <authorList>
            <person name="Yang L."/>
        </authorList>
    </citation>
    <scope>NUCLEOTIDE SEQUENCE [LARGE SCALE GENOMIC DNA]</scope>
    <source>
        <strain evidence="2">JXDWG</strain>
        <tissue evidence="2">Leaf</tissue>
    </source>
</reference>
<gene>
    <name evidence="2" type="ORF">Scep_016826</name>
</gene>
<protein>
    <submittedName>
        <fullName evidence="2">Uncharacterized protein</fullName>
    </submittedName>
</protein>
<dbReference type="AlphaFoldDB" id="A0AAP0NTP2"/>
<name>A0AAP0NTP2_9MAGN</name>